<feature type="region of interest" description="Disordered" evidence="19">
    <location>
        <begin position="1"/>
        <end position="58"/>
    </location>
</feature>
<dbReference type="PANTHER" id="PTHR14950">
    <property type="entry name" value="DICER-RELATED"/>
    <property type="match status" value="1"/>
</dbReference>
<dbReference type="GO" id="GO:0005737">
    <property type="term" value="C:cytoplasm"/>
    <property type="evidence" value="ECO:0007669"/>
    <property type="project" value="TreeGrafter"/>
</dbReference>
<dbReference type="InterPro" id="IPR003100">
    <property type="entry name" value="PAZ_dom"/>
</dbReference>
<dbReference type="PROSITE" id="PS50142">
    <property type="entry name" value="RNASE_3_2"/>
    <property type="match status" value="2"/>
</dbReference>
<dbReference type="SMART" id="SM00490">
    <property type="entry name" value="HELICc"/>
    <property type="match status" value="1"/>
</dbReference>
<dbReference type="GO" id="GO:0030422">
    <property type="term" value="P:siRNA processing"/>
    <property type="evidence" value="ECO:0007669"/>
    <property type="project" value="TreeGrafter"/>
</dbReference>
<keyword evidence="7" id="KW-0547">Nucleotide-binding</keyword>
<reference evidence="25 26" key="1">
    <citation type="journal article" date="2015" name="BMC Genomics">
        <title>Gene expression during zombie ant biting behavior reflects the complexity underlying fungal parasitic behavioral manipulation.</title>
        <authorList>
            <person name="de Bekker C."/>
            <person name="Ohm R.A."/>
            <person name="Loreto R.G."/>
            <person name="Sebastian A."/>
            <person name="Albert I."/>
            <person name="Merrow M."/>
            <person name="Brachmann A."/>
            <person name="Hughes D.P."/>
        </authorList>
    </citation>
    <scope>NUCLEOTIDE SEQUENCE [LARGE SCALE GENOMIC DNA]</scope>
    <source>
        <strain evidence="25 26">SC16a</strain>
    </source>
</reference>
<keyword evidence="12" id="KW-0460">Magnesium</keyword>
<dbReference type="GO" id="GO:0005524">
    <property type="term" value="F:ATP binding"/>
    <property type="evidence" value="ECO:0007669"/>
    <property type="project" value="UniProtKB-KW"/>
</dbReference>
<dbReference type="PROSITE" id="PS51192">
    <property type="entry name" value="HELICASE_ATP_BIND_1"/>
    <property type="match status" value="1"/>
</dbReference>
<evidence type="ECO:0000256" key="15">
    <source>
        <dbReference type="ARBA" id="ARBA00023211"/>
    </source>
</evidence>
<dbReference type="Pfam" id="PF00636">
    <property type="entry name" value="Ribonuclease_3"/>
    <property type="match status" value="2"/>
</dbReference>
<dbReference type="InterPro" id="IPR000999">
    <property type="entry name" value="RNase_III_dom"/>
</dbReference>
<evidence type="ECO:0000256" key="19">
    <source>
        <dbReference type="SAM" id="MobiDB-lite"/>
    </source>
</evidence>
<reference evidence="25 26" key="2">
    <citation type="journal article" date="2017" name="Sci. Rep.">
        <title>Ant-infecting Ophiocordyceps genomes reveal a high diversity of potential behavioral manipulation genes and a possible major role for enterotoxins.</title>
        <authorList>
            <person name="de Bekker C."/>
            <person name="Ohm R.A."/>
            <person name="Evans H.C."/>
            <person name="Brachmann A."/>
            <person name="Hughes D.P."/>
        </authorList>
    </citation>
    <scope>NUCLEOTIDE SEQUENCE [LARGE SCALE GENOMIC DNA]</scope>
    <source>
        <strain evidence="25 26">SC16a</strain>
    </source>
</reference>
<keyword evidence="6" id="KW-0677">Repeat</keyword>
<dbReference type="OrthoDB" id="416741at2759"/>
<dbReference type="FunFam" id="1.10.1520.10:FF:000015">
    <property type="entry name" value="Dicer-like protein 1"/>
    <property type="match status" value="1"/>
</dbReference>
<evidence type="ECO:0000256" key="10">
    <source>
        <dbReference type="ARBA" id="ARBA00022833"/>
    </source>
</evidence>
<evidence type="ECO:0000256" key="12">
    <source>
        <dbReference type="ARBA" id="ARBA00022842"/>
    </source>
</evidence>
<dbReference type="PROSITE" id="PS50821">
    <property type="entry name" value="PAZ"/>
    <property type="match status" value="1"/>
</dbReference>
<feature type="domain" description="Dicer dsRNA-binding fold" evidence="24">
    <location>
        <begin position="636"/>
        <end position="733"/>
    </location>
</feature>
<keyword evidence="14" id="KW-0051">Antiviral defense</keyword>
<dbReference type="GO" id="GO:0046872">
    <property type="term" value="F:metal ion binding"/>
    <property type="evidence" value="ECO:0007669"/>
    <property type="project" value="UniProtKB-KW"/>
</dbReference>
<dbReference type="GO" id="GO:0003723">
    <property type="term" value="F:RNA binding"/>
    <property type="evidence" value="ECO:0007669"/>
    <property type="project" value="UniProtKB-UniRule"/>
</dbReference>
<evidence type="ECO:0000256" key="1">
    <source>
        <dbReference type="ARBA" id="ARBA00001936"/>
    </source>
</evidence>
<dbReference type="SMART" id="SM00535">
    <property type="entry name" value="RIBOc"/>
    <property type="match status" value="2"/>
</dbReference>
<dbReference type="InterPro" id="IPR027417">
    <property type="entry name" value="P-loop_NTPase"/>
</dbReference>
<name>A0A2A9PS20_OPHUN</name>
<keyword evidence="9" id="KW-0347">Helicase</keyword>
<dbReference type="InterPro" id="IPR005034">
    <property type="entry name" value="Dicer_dimerisation"/>
</dbReference>
<evidence type="ECO:0000256" key="13">
    <source>
        <dbReference type="ARBA" id="ARBA00022884"/>
    </source>
</evidence>
<dbReference type="GO" id="GO:0051607">
    <property type="term" value="P:defense response to virus"/>
    <property type="evidence" value="ECO:0007669"/>
    <property type="project" value="UniProtKB-KW"/>
</dbReference>
<dbReference type="Pfam" id="PF00270">
    <property type="entry name" value="DEAD"/>
    <property type="match status" value="1"/>
</dbReference>
<dbReference type="InterPro" id="IPR038248">
    <property type="entry name" value="Dicer_dimer_sf"/>
</dbReference>
<dbReference type="CDD" id="cd00593">
    <property type="entry name" value="RIBOc"/>
    <property type="match status" value="2"/>
</dbReference>
<organism evidence="25 26">
    <name type="scientific">Ophiocordyceps unilateralis</name>
    <name type="common">Zombie-ant fungus</name>
    <name type="synonym">Torrubia unilateralis</name>
    <dbReference type="NCBI Taxonomy" id="268505"/>
    <lineage>
        <taxon>Eukaryota</taxon>
        <taxon>Fungi</taxon>
        <taxon>Dikarya</taxon>
        <taxon>Ascomycota</taxon>
        <taxon>Pezizomycotina</taxon>
        <taxon>Sordariomycetes</taxon>
        <taxon>Hypocreomycetidae</taxon>
        <taxon>Hypocreales</taxon>
        <taxon>Ophiocordycipitaceae</taxon>
        <taxon>Ophiocordyceps</taxon>
    </lineage>
</organism>
<dbReference type="CDD" id="cd18034">
    <property type="entry name" value="DEXHc_dicer"/>
    <property type="match status" value="1"/>
</dbReference>
<dbReference type="GO" id="GO:0004525">
    <property type="term" value="F:ribonuclease III activity"/>
    <property type="evidence" value="ECO:0007669"/>
    <property type="project" value="InterPro"/>
</dbReference>
<dbReference type="Pfam" id="PF24995">
    <property type="entry name" value="DSRM_2"/>
    <property type="match status" value="1"/>
</dbReference>
<evidence type="ECO:0000259" key="24">
    <source>
        <dbReference type="PROSITE" id="PS51327"/>
    </source>
</evidence>
<evidence type="ECO:0000259" key="21">
    <source>
        <dbReference type="PROSITE" id="PS50821"/>
    </source>
</evidence>
<evidence type="ECO:0000313" key="26">
    <source>
        <dbReference type="Proteomes" id="UP000037136"/>
    </source>
</evidence>
<feature type="domain" description="RNase III" evidence="20">
    <location>
        <begin position="1234"/>
        <end position="1385"/>
    </location>
</feature>
<evidence type="ECO:0000256" key="14">
    <source>
        <dbReference type="ARBA" id="ARBA00023118"/>
    </source>
</evidence>
<evidence type="ECO:0000256" key="16">
    <source>
        <dbReference type="ARBA" id="ARBA00035116"/>
    </source>
</evidence>
<keyword evidence="18" id="KW-0175">Coiled coil</keyword>
<gene>
    <name evidence="25" type="ORF">XA68_17251</name>
</gene>
<dbReference type="InterPro" id="IPR036389">
    <property type="entry name" value="RNase_III_sf"/>
</dbReference>
<proteinExistence type="inferred from homology"/>
<dbReference type="Gene3D" id="3.40.50.300">
    <property type="entry name" value="P-loop containing nucleotide triphosphate hydrolases"/>
    <property type="match status" value="2"/>
</dbReference>
<evidence type="ECO:0000256" key="8">
    <source>
        <dbReference type="ARBA" id="ARBA00022801"/>
    </source>
</evidence>
<dbReference type="PROSITE" id="PS51327">
    <property type="entry name" value="DICER_DSRBF"/>
    <property type="match status" value="1"/>
</dbReference>
<dbReference type="Pfam" id="PF03368">
    <property type="entry name" value="Dicer_dimer"/>
    <property type="match status" value="1"/>
</dbReference>
<keyword evidence="13 17" id="KW-0694">RNA-binding</keyword>
<evidence type="ECO:0000256" key="4">
    <source>
        <dbReference type="ARBA" id="ARBA00022721"/>
    </source>
</evidence>
<comment type="caution">
    <text evidence="25">The sequence shown here is derived from an EMBL/GenBank/DDBJ whole genome shotgun (WGS) entry which is preliminary data.</text>
</comment>
<evidence type="ECO:0000256" key="6">
    <source>
        <dbReference type="ARBA" id="ARBA00022737"/>
    </source>
</evidence>
<feature type="domain" description="PAZ" evidence="21">
    <location>
        <begin position="870"/>
        <end position="999"/>
    </location>
</feature>
<comment type="cofactor">
    <cofactor evidence="2">
        <name>Mg(2+)</name>
        <dbReference type="ChEBI" id="CHEBI:18420"/>
    </cofactor>
</comment>
<dbReference type="PANTHER" id="PTHR14950:SF62">
    <property type="entry name" value="DICER-LIKE PROTEIN 1"/>
    <property type="match status" value="1"/>
</dbReference>
<keyword evidence="26" id="KW-1185">Reference proteome</keyword>
<dbReference type="InterPro" id="IPR056755">
    <property type="entry name" value="DSRM_2"/>
</dbReference>
<dbReference type="PROSITE" id="PS51194">
    <property type="entry name" value="HELICASE_CTER"/>
    <property type="match status" value="1"/>
</dbReference>
<dbReference type="EMBL" id="LAZP02000007">
    <property type="protein sequence ID" value="PFH63142.1"/>
    <property type="molecule type" value="Genomic_DNA"/>
</dbReference>
<evidence type="ECO:0000259" key="20">
    <source>
        <dbReference type="PROSITE" id="PS50142"/>
    </source>
</evidence>
<sequence length="1516" mass="170953">MASSATNADRMTPLAVMADAAPENSSTTPSGGVSSPPFQANDAGDVVSDSEDDNAIDRYRYVPDQVVDPRAPSARRRRGDAAFQQWIVESQRTSTAPAEQVQSVDRFSTVNLIQRNEEKRIIASPREYQTELFERAKDKNLIIVLDTGSGKTLIAALLLRHTLDQELERRAVGEAHRVAFFLVDKVALCVQQYSVLRANLEHPVARFHGEMAGVMRTKEYWDQQLASNMVFVCTARVLLDCLNNGFLQMRQINLLIFDEAHHTKKNHAYARIIKDHYRRQPGDARPRILGMTASPVDTQTRDLRAAASELETMLCSEIATVSDETLMQNQAQRQQIELCEYYARLVPPEDARTTLWNRLAALMSDDYGYRVHLESSQEAASTLGPRCADRYWELLVTEAEIVKRTGQAHAEGEADKVEEKMRKVQKMIRENAAKAQPRADDFSSKFKALRSYLEDAFTRQDTRRCIVFVQKRYTALLLADAFEHADQRVNGMNPSYTVGSQALSGLVNMSFRDQVLALQRFRRGETNCLFATQVAEEGIDIPECDLIIRFDIYDSAIQYIQSKGRARQARSTYVSMLEHGNVHHLRRLKQATRDANALRRFCSSLPADRRLQSYAHDLDQMLENEHIMQKSYEIKATGARLTYVSSLEILNKFVASLDASASPEYIITYLPTKKFKATVILPESSPIQSQEGSPQRNKQMARCAAAYIVCVKLIEQNYINEHLQPVLRKRLPQMRNARLALNSNKKDQYPMRVKPDVWSQLGPPTDVFGSLLSLAEASAPGRQTTPLMIITRFPLPRLEPTMLYFDDDRRTTALVGSPLPLKLSTDEAEALTQFTLAIFKDVFSKEYSARADDMPYLLAPVTVTNGIDWDVAALAAAESPDWSGAADDFFDQKLVMDPWDGSRKFIICGIDKRLKPSDAVPEGAPEPKSRAYRDTDKSIKEYSNSLARMSRRRQNWREDQPVVKAELLPLRRNFLDETGGEETRNRRCWLILEPLRVSTLPVDIVSMALLVPVMMFRLDSALIATEACSKLDLAIQPSLALEALTKDSCNTEEHGQEQVDFQVGMGPNYERLELLGDAFLKMATTISLFTLLPGYNEFHYHVERMMLVCNLNLFNHAVGRKLQEYIRSKAFDRRSWYPNLQLKKGKLPKTQLWQSLSDKSIADVCEALIGAAYLTGGRRKGEEGSNGMDLAVKAVTKMVRSKLHKMTKFEHYRQAFQMPSWQTDPPTAAQRAAIEPIYKATGYRFRYPKLLRSAFKHPSYPYEDAVPNYQRLEFLGDALLDMVTVDHLFHRFPHADPQCLTEHKMVLVSNHFFGYLAVRLGLQRHLLLTTSSLMGQVSEYVAELEMVEQQEGEGRRDVWLKTSAPPKALSDMLEALVGAMFVDADYDLDVVRRFFATLIQPQFQDMSPFETLVSSHPVTALTHLLQDDFACQDWRLCVSTVPCAVERGAASMTDEDIVCALMLHGRAVESATAKAGREAKAAAADKALALLKGLTKPEFRNRVGCDCGGVGGGVRA</sequence>
<dbReference type="STRING" id="268505.A0A2A9PS20"/>
<evidence type="ECO:0000313" key="25">
    <source>
        <dbReference type="EMBL" id="PFH63142.1"/>
    </source>
</evidence>
<dbReference type="PROSITE" id="PS00517">
    <property type="entry name" value="RNASE_3_1"/>
    <property type="match status" value="1"/>
</dbReference>
<dbReference type="SUPFAM" id="SSF52540">
    <property type="entry name" value="P-loop containing nucleoside triphosphate hydrolases"/>
    <property type="match status" value="1"/>
</dbReference>
<feature type="coiled-coil region" evidence="18">
    <location>
        <begin position="407"/>
        <end position="434"/>
    </location>
</feature>
<dbReference type="Gene3D" id="1.10.1520.10">
    <property type="entry name" value="Ribonuclease III domain"/>
    <property type="match status" value="2"/>
</dbReference>
<evidence type="ECO:0000256" key="2">
    <source>
        <dbReference type="ARBA" id="ARBA00001946"/>
    </source>
</evidence>
<feature type="domain" description="RNase III" evidence="20">
    <location>
        <begin position="1039"/>
        <end position="1177"/>
    </location>
</feature>
<keyword evidence="11" id="KW-0067">ATP-binding</keyword>
<comment type="cofactor">
    <cofactor evidence="1">
        <name>Mn(2+)</name>
        <dbReference type="ChEBI" id="CHEBI:29035"/>
    </cofactor>
</comment>
<comment type="similarity">
    <text evidence="16 17">Belongs to the helicase family. Dicer subfamily.</text>
</comment>
<evidence type="ECO:0000256" key="17">
    <source>
        <dbReference type="PROSITE-ProRule" id="PRU00657"/>
    </source>
</evidence>
<dbReference type="Gene3D" id="3.30.160.380">
    <property type="entry name" value="Dicer dimerisation domain"/>
    <property type="match status" value="1"/>
</dbReference>
<dbReference type="GO" id="GO:0004386">
    <property type="term" value="F:helicase activity"/>
    <property type="evidence" value="ECO:0007669"/>
    <property type="project" value="UniProtKB-KW"/>
</dbReference>
<dbReference type="InterPro" id="IPR011545">
    <property type="entry name" value="DEAD/DEAH_box_helicase_dom"/>
</dbReference>
<accession>A0A2A9PS20</accession>
<evidence type="ECO:0000256" key="11">
    <source>
        <dbReference type="ARBA" id="ARBA00022840"/>
    </source>
</evidence>
<feature type="domain" description="Helicase ATP-binding" evidence="22">
    <location>
        <begin position="132"/>
        <end position="313"/>
    </location>
</feature>
<evidence type="ECO:0000256" key="5">
    <source>
        <dbReference type="ARBA" id="ARBA00022723"/>
    </source>
</evidence>
<keyword evidence="8" id="KW-0378">Hydrolase</keyword>
<protein>
    <recommendedName>
        <fullName evidence="3">Dicer-like protein 1</fullName>
    </recommendedName>
</protein>
<keyword evidence="4" id="KW-0930">Antiviral protein</keyword>
<keyword evidence="15" id="KW-0464">Manganese</keyword>
<dbReference type="Proteomes" id="UP000037136">
    <property type="component" value="Unassembled WGS sequence"/>
</dbReference>
<evidence type="ECO:0000256" key="7">
    <source>
        <dbReference type="ARBA" id="ARBA00022741"/>
    </source>
</evidence>
<dbReference type="GO" id="GO:0050688">
    <property type="term" value="P:regulation of defense response to virus"/>
    <property type="evidence" value="ECO:0007669"/>
    <property type="project" value="UniProtKB-KW"/>
</dbReference>
<keyword evidence="5" id="KW-0479">Metal-binding</keyword>
<evidence type="ECO:0000256" key="18">
    <source>
        <dbReference type="SAM" id="Coils"/>
    </source>
</evidence>
<feature type="compositionally biased region" description="Low complexity" evidence="19">
    <location>
        <begin position="25"/>
        <end position="37"/>
    </location>
</feature>
<evidence type="ECO:0000259" key="22">
    <source>
        <dbReference type="PROSITE" id="PS51192"/>
    </source>
</evidence>
<evidence type="ECO:0000259" key="23">
    <source>
        <dbReference type="PROSITE" id="PS51194"/>
    </source>
</evidence>
<dbReference type="InterPro" id="IPR001650">
    <property type="entry name" value="Helicase_C-like"/>
</dbReference>
<dbReference type="Pfam" id="PF00271">
    <property type="entry name" value="Helicase_C"/>
    <property type="match status" value="1"/>
</dbReference>
<evidence type="ECO:0000256" key="9">
    <source>
        <dbReference type="ARBA" id="ARBA00022806"/>
    </source>
</evidence>
<dbReference type="InterPro" id="IPR014001">
    <property type="entry name" value="Helicase_ATP-bd"/>
</dbReference>
<keyword evidence="10" id="KW-0862">Zinc</keyword>
<dbReference type="SMART" id="SM00487">
    <property type="entry name" value="DEXDc"/>
    <property type="match status" value="1"/>
</dbReference>
<feature type="domain" description="Helicase C-terminal" evidence="23">
    <location>
        <begin position="452"/>
        <end position="626"/>
    </location>
</feature>
<dbReference type="GO" id="GO:0005634">
    <property type="term" value="C:nucleus"/>
    <property type="evidence" value="ECO:0007669"/>
    <property type="project" value="TreeGrafter"/>
</dbReference>
<dbReference type="SUPFAM" id="SSF69065">
    <property type="entry name" value="RNase III domain-like"/>
    <property type="match status" value="2"/>
</dbReference>
<evidence type="ECO:0000256" key="3">
    <source>
        <dbReference type="ARBA" id="ARBA00020797"/>
    </source>
</evidence>